<evidence type="ECO:0000259" key="2">
    <source>
        <dbReference type="Pfam" id="PF03779"/>
    </source>
</evidence>
<organism evidence="3 4">
    <name type="scientific">Mucilaginibacter robiniae</name>
    <dbReference type="NCBI Taxonomy" id="2728022"/>
    <lineage>
        <taxon>Bacteria</taxon>
        <taxon>Pseudomonadati</taxon>
        <taxon>Bacteroidota</taxon>
        <taxon>Sphingobacteriia</taxon>
        <taxon>Sphingobacteriales</taxon>
        <taxon>Sphingobacteriaceae</taxon>
        <taxon>Mucilaginibacter</taxon>
    </lineage>
</organism>
<evidence type="ECO:0000313" key="3">
    <source>
        <dbReference type="EMBL" id="QJD98027.1"/>
    </source>
</evidence>
<name>A0A7L5E6M5_9SPHI</name>
<dbReference type="AlphaFoldDB" id="A0A7L5E6M5"/>
<dbReference type="InterPro" id="IPR005530">
    <property type="entry name" value="SPW"/>
</dbReference>
<feature type="domain" description="SPW repeat-containing integral membrane" evidence="2">
    <location>
        <begin position="21"/>
        <end position="110"/>
    </location>
</feature>
<protein>
    <recommendedName>
        <fullName evidence="2">SPW repeat-containing integral membrane domain-containing protein</fullName>
    </recommendedName>
</protein>
<dbReference type="Pfam" id="PF03779">
    <property type="entry name" value="SPW"/>
    <property type="match status" value="1"/>
</dbReference>
<accession>A0A7L5E6M5</accession>
<dbReference type="EMBL" id="CP051682">
    <property type="protein sequence ID" value="QJD98027.1"/>
    <property type="molecule type" value="Genomic_DNA"/>
</dbReference>
<keyword evidence="4" id="KW-1185">Reference proteome</keyword>
<gene>
    <name evidence="3" type="ORF">HH214_20175</name>
</gene>
<keyword evidence="1" id="KW-0812">Transmembrane</keyword>
<proteinExistence type="predicted"/>
<evidence type="ECO:0000256" key="1">
    <source>
        <dbReference type="SAM" id="Phobius"/>
    </source>
</evidence>
<feature type="transmembrane region" description="Helical" evidence="1">
    <location>
        <begin position="95"/>
        <end position="112"/>
    </location>
</feature>
<dbReference type="Proteomes" id="UP000503278">
    <property type="component" value="Chromosome"/>
</dbReference>
<dbReference type="RefSeq" id="WP_169610716.1">
    <property type="nucleotide sequence ID" value="NZ_CP051682.1"/>
</dbReference>
<sequence>MEKPISRPQHGFTDYSYIPLTAFAPELVGFADEENAAKLSRILSGAILTSSLFTRAEWGLFRTMSFKRHLILDVANGVFALSAPWLFGFAKNKKALAAFTVFGLIGILAGTLSKPEEM</sequence>
<reference evidence="3 4" key="1">
    <citation type="submission" date="2020-04" db="EMBL/GenBank/DDBJ databases">
        <title>Genome sequencing of novel species.</title>
        <authorList>
            <person name="Heo J."/>
            <person name="Kim S.-J."/>
            <person name="Kim J.-S."/>
            <person name="Hong S.-B."/>
            <person name="Kwon S.-W."/>
        </authorList>
    </citation>
    <scope>NUCLEOTIDE SEQUENCE [LARGE SCALE GENOMIC DNA]</scope>
    <source>
        <strain evidence="3 4">F39-2</strain>
    </source>
</reference>
<feature type="transmembrane region" description="Helical" evidence="1">
    <location>
        <begin position="70"/>
        <end position="89"/>
    </location>
</feature>
<keyword evidence="1" id="KW-1133">Transmembrane helix</keyword>
<keyword evidence="1" id="KW-0472">Membrane</keyword>
<dbReference type="KEGG" id="mrob:HH214_20175"/>
<evidence type="ECO:0000313" key="4">
    <source>
        <dbReference type="Proteomes" id="UP000503278"/>
    </source>
</evidence>